<feature type="signal peptide" evidence="1">
    <location>
        <begin position="1"/>
        <end position="23"/>
    </location>
</feature>
<evidence type="ECO:0000259" key="2">
    <source>
        <dbReference type="PROSITE" id="PS50011"/>
    </source>
</evidence>
<proteinExistence type="predicted"/>
<dbReference type="Proteomes" id="UP000278143">
    <property type="component" value="Unassembled WGS sequence"/>
</dbReference>
<reference evidence="4" key="1">
    <citation type="journal article" date="2018" name="Nat. Microbiol.">
        <title>Leveraging single-cell genomics to expand the fungal tree of life.</title>
        <authorList>
            <person name="Ahrendt S.R."/>
            <person name="Quandt C.A."/>
            <person name="Ciobanu D."/>
            <person name="Clum A."/>
            <person name="Salamov A."/>
            <person name="Andreopoulos B."/>
            <person name="Cheng J.F."/>
            <person name="Woyke T."/>
            <person name="Pelin A."/>
            <person name="Henrissat B."/>
            <person name="Reynolds N.K."/>
            <person name="Benny G.L."/>
            <person name="Smith M.E."/>
            <person name="James T.Y."/>
            <person name="Grigoriev I.V."/>
        </authorList>
    </citation>
    <scope>NUCLEOTIDE SEQUENCE [LARGE SCALE GENOMIC DNA]</scope>
    <source>
        <strain evidence="4">Benny S71-1</strain>
    </source>
</reference>
<name>A0A4P9Z4H4_9FUNG</name>
<dbReference type="AlphaFoldDB" id="A0A4P9Z4H4"/>
<keyword evidence="4" id="KW-1185">Reference proteome</keyword>
<dbReference type="InterPro" id="IPR000719">
    <property type="entry name" value="Prot_kinase_dom"/>
</dbReference>
<evidence type="ECO:0000313" key="4">
    <source>
        <dbReference type="Proteomes" id="UP000278143"/>
    </source>
</evidence>
<dbReference type="GO" id="GO:0005524">
    <property type="term" value="F:ATP binding"/>
    <property type="evidence" value="ECO:0007669"/>
    <property type="project" value="InterPro"/>
</dbReference>
<dbReference type="SUPFAM" id="SSF56112">
    <property type="entry name" value="Protein kinase-like (PK-like)"/>
    <property type="match status" value="1"/>
</dbReference>
<dbReference type="GO" id="GO:0004672">
    <property type="term" value="F:protein kinase activity"/>
    <property type="evidence" value="ECO:0007669"/>
    <property type="project" value="InterPro"/>
</dbReference>
<evidence type="ECO:0000256" key="1">
    <source>
        <dbReference type="SAM" id="SignalP"/>
    </source>
</evidence>
<dbReference type="Gene3D" id="1.10.510.10">
    <property type="entry name" value="Transferase(Phosphotransferase) domain 1"/>
    <property type="match status" value="1"/>
</dbReference>
<protein>
    <recommendedName>
        <fullName evidence="2">Protein kinase domain-containing protein</fullName>
    </recommendedName>
</protein>
<feature type="chain" id="PRO_5020487247" description="Protein kinase domain-containing protein" evidence="1">
    <location>
        <begin position="24"/>
        <end position="347"/>
    </location>
</feature>
<sequence>MLLRIPTVLVGALLALQWHESICTALPRYTPNDFNEEQHRITISPESWAYGQPELIRGFKIDDNVYEASYQGRPAVLHCGDVKASIARENEALDLIDDAIHAPYTAYSRGRRFIATRITNFTKPGGECTIYNSAGTMTLAQYAEKLSLPQKSRFLPMVFNQVRRGLRYLLSIGIAHTFITPDTILVRHPRFRGKPRVTIFKYALYQPVTLNRKKQCAPIAAQRLRCDERYCAPEHFASSRSNSPMSIDACLFDTWNLGTLIYSVLPHKGDVNVDYVDIRKKETLIERWEKIRADTRRWIASSPFTSNEDRAAMQSLMPLYDIADSLMTVDPAKRPSLFQVKPFKVTA</sequence>
<dbReference type="InterPro" id="IPR011009">
    <property type="entry name" value="Kinase-like_dom_sf"/>
</dbReference>
<dbReference type="PROSITE" id="PS50011">
    <property type="entry name" value="PROTEIN_KINASE_DOM"/>
    <property type="match status" value="1"/>
</dbReference>
<dbReference type="EMBL" id="KZ989228">
    <property type="protein sequence ID" value="RKP27318.1"/>
    <property type="molecule type" value="Genomic_DNA"/>
</dbReference>
<accession>A0A4P9Z4H4</accession>
<dbReference type="OrthoDB" id="10532510at2759"/>
<feature type="domain" description="Protein kinase" evidence="2">
    <location>
        <begin position="1"/>
        <end position="344"/>
    </location>
</feature>
<organism evidence="3 4">
    <name type="scientific">Syncephalis pseudoplumigaleata</name>
    <dbReference type="NCBI Taxonomy" id="1712513"/>
    <lineage>
        <taxon>Eukaryota</taxon>
        <taxon>Fungi</taxon>
        <taxon>Fungi incertae sedis</taxon>
        <taxon>Zoopagomycota</taxon>
        <taxon>Zoopagomycotina</taxon>
        <taxon>Zoopagomycetes</taxon>
        <taxon>Zoopagales</taxon>
        <taxon>Piptocephalidaceae</taxon>
        <taxon>Syncephalis</taxon>
    </lineage>
</organism>
<gene>
    <name evidence="3" type="ORF">SYNPS1DRAFT_27018</name>
</gene>
<keyword evidence="1" id="KW-0732">Signal</keyword>
<evidence type="ECO:0000313" key="3">
    <source>
        <dbReference type="EMBL" id="RKP27318.1"/>
    </source>
</evidence>